<dbReference type="OrthoDB" id="1441326at2"/>
<dbReference type="AlphaFoldDB" id="A0A176TDS0"/>
<evidence type="ECO:0000313" key="1">
    <source>
        <dbReference type="EMBL" id="OAD45556.1"/>
    </source>
</evidence>
<dbReference type="STRING" id="1333662.LPB303_07365"/>
<dbReference type="Proteomes" id="UP000076923">
    <property type="component" value="Unassembled WGS sequence"/>
</dbReference>
<evidence type="ECO:0000313" key="2">
    <source>
        <dbReference type="Proteomes" id="UP000076923"/>
    </source>
</evidence>
<reference evidence="1 2" key="1">
    <citation type="submission" date="2016-02" db="EMBL/GenBank/DDBJ databases">
        <title>Draft genome sequence of Polaribacter atrinae KACC17473.</title>
        <authorList>
            <person name="Shin S.-K."/>
            <person name="Yi H."/>
        </authorList>
    </citation>
    <scope>NUCLEOTIDE SEQUENCE [LARGE SCALE GENOMIC DNA]</scope>
    <source>
        <strain evidence="1 2">KACC 17473</strain>
    </source>
</reference>
<comment type="caution">
    <text evidence="1">The sequence shown here is derived from an EMBL/GenBank/DDBJ whole genome shotgun (WGS) entry which is preliminary data.</text>
</comment>
<evidence type="ECO:0008006" key="3">
    <source>
        <dbReference type="Google" id="ProtNLM"/>
    </source>
</evidence>
<proteinExistence type="predicted"/>
<dbReference type="EMBL" id="LVWE01000028">
    <property type="protein sequence ID" value="OAD45556.1"/>
    <property type="molecule type" value="Genomic_DNA"/>
</dbReference>
<accession>A0A176TDS0</accession>
<organism evidence="1 2">
    <name type="scientific">Polaribacter atrinae</name>
    <dbReference type="NCBI Taxonomy" id="1333662"/>
    <lineage>
        <taxon>Bacteria</taxon>
        <taxon>Pseudomonadati</taxon>
        <taxon>Bacteroidota</taxon>
        <taxon>Flavobacteriia</taxon>
        <taxon>Flavobacteriales</taxon>
        <taxon>Flavobacteriaceae</taxon>
    </lineage>
</organism>
<dbReference type="RefSeq" id="WP_068449328.1">
    <property type="nucleotide sequence ID" value="NZ_CP150660.1"/>
</dbReference>
<protein>
    <recommendedName>
        <fullName evidence="3">Outer membrane protein beta-barrel domain-containing protein</fullName>
    </recommendedName>
</protein>
<sequence length="178" mass="20244">MKKILLSLLFFCTIQTLLSQEKLGQPFFTGSANLTFAVNEHYTLDPDDGETFLIPSAIFFRMGFGCEIKKRVAISVNGGFDYHWNYAVSAFPTYVSLKYNITEDEGDNFFSEVSYGKMWRPSSNYPNGNYYRIGLGTQVAGAERWNTIVRLDFHRKGIIGFENNRLDSVSLGIGFSFF</sequence>
<gene>
    <name evidence="1" type="ORF">LPB303_07365</name>
</gene>
<name>A0A176TDS0_9FLAO</name>
<keyword evidence="2" id="KW-1185">Reference proteome</keyword>